<keyword evidence="2 6" id="KW-0813">Transport</keyword>
<comment type="similarity">
    <text evidence="6">Belongs to the binding-protein-dependent transport system permease family.</text>
</comment>
<name>A0A495ICY7_9MICO</name>
<keyword evidence="5 6" id="KW-0472">Membrane</keyword>
<evidence type="ECO:0000256" key="7">
    <source>
        <dbReference type="SAM" id="MobiDB-lite"/>
    </source>
</evidence>
<dbReference type="CDD" id="cd06261">
    <property type="entry name" value="TM_PBP2"/>
    <property type="match status" value="1"/>
</dbReference>
<dbReference type="GO" id="GO:0005886">
    <property type="term" value="C:plasma membrane"/>
    <property type="evidence" value="ECO:0007669"/>
    <property type="project" value="UniProtKB-SubCell"/>
</dbReference>
<feature type="domain" description="ABC transmembrane type-1" evidence="8">
    <location>
        <begin position="29"/>
        <end position="208"/>
    </location>
</feature>
<gene>
    <name evidence="9" type="ORF">C8E83_0970</name>
</gene>
<dbReference type="EMBL" id="RBKS01000001">
    <property type="protein sequence ID" value="RKR73873.1"/>
    <property type="molecule type" value="Genomic_DNA"/>
</dbReference>
<evidence type="ECO:0000259" key="8">
    <source>
        <dbReference type="PROSITE" id="PS50928"/>
    </source>
</evidence>
<dbReference type="SUPFAM" id="SSF161098">
    <property type="entry name" value="MetI-like"/>
    <property type="match status" value="1"/>
</dbReference>
<evidence type="ECO:0000256" key="6">
    <source>
        <dbReference type="RuleBase" id="RU363032"/>
    </source>
</evidence>
<keyword evidence="4 6" id="KW-1133">Transmembrane helix</keyword>
<dbReference type="AlphaFoldDB" id="A0A495ICY7"/>
<dbReference type="Proteomes" id="UP000280008">
    <property type="component" value="Unassembled WGS sequence"/>
</dbReference>
<proteinExistence type="inferred from homology"/>
<evidence type="ECO:0000256" key="4">
    <source>
        <dbReference type="ARBA" id="ARBA00022989"/>
    </source>
</evidence>
<feature type="transmembrane region" description="Helical" evidence="6">
    <location>
        <begin position="62"/>
        <end position="89"/>
    </location>
</feature>
<feature type="region of interest" description="Disordered" evidence="7">
    <location>
        <begin position="224"/>
        <end position="248"/>
    </location>
</feature>
<protein>
    <submittedName>
        <fullName evidence="9">Osmoprotectant transport system permease protein</fullName>
    </submittedName>
</protein>
<dbReference type="PANTHER" id="PTHR30177:SF33">
    <property type="entry name" value="POSSIBLE OSMOPROTECTANT (GLYCINE BETAINE_CARNITINE_CHOLINE_L-PROLINE) TRANSPORT INTEGRAL MEMBRANE PROTEIN ABC TRANSPORTER PROZ"/>
    <property type="match status" value="1"/>
</dbReference>
<dbReference type="InterPro" id="IPR000515">
    <property type="entry name" value="MetI-like"/>
</dbReference>
<dbReference type="InterPro" id="IPR035906">
    <property type="entry name" value="MetI-like_sf"/>
</dbReference>
<reference evidence="9 10" key="1">
    <citation type="submission" date="2018-10" db="EMBL/GenBank/DDBJ databases">
        <title>Sequencing the genomes of 1000 actinobacteria strains.</title>
        <authorList>
            <person name="Klenk H.-P."/>
        </authorList>
    </citation>
    <scope>NUCLEOTIDE SEQUENCE [LARGE SCALE GENOMIC DNA]</scope>
    <source>
        <strain evidence="9 10">DSM 17894</strain>
    </source>
</reference>
<dbReference type="OrthoDB" id="5244012at2"/>
<evidence type="ECO:0000256" key="3">
    <source>
        <dbReference type="ARBA" id="ARBA00022692"/>
    </source>
</evidence>
<comment type="subcellular location">
    <subcellularLocation>
        <location evidence="6">Cell membrane</location>
        <topology evidence="6">Multi-pass membrane protein</topology>
    </subcellularLocation>
    <subcellularLocation>
        <location evidence="1">Membrane</location>
        <topology evidence="1">Multi-pass membrane protein</topology>
    </subcellularLocation>
</comment>
<sequence length="248" mass="25530">MNFFSQAFAFLLAPSNWASTAINPIGTRLVEHLWYTLIALVITAVIAIPIGFAIGHSGRGRGLAVALSGGARALPTLGVISLLALLIGLGLRAPIVALVILAIPSVLAGAYTGFDAVDRRTIDAARAVGMTEWQIVTQVEIPLGLPLLIGGLRAGALQIVATATLAAYVGEGGLGTFIFLGIGNNDFVTALAGSILIIVLAIVLEILFSLLQRLVVPAGVRAGRAKNDRPGATRTRAAVGSPLQEGSK</sequence>
<dbReference type="InterPro" id="IPR051204">
    <property type="entry name" value="ABC_transp_perm/SBD"/>
</dbReference>
<keyword evidence="10" id="KW-1185">Reference proteome</keyword>
<dbReference type="PROSITE" id="PS50928">
    <property type="entry name" value="ABC_TM1"/>
    <property type="match status" value="1"/>
</dbReference>
<evidence type="ECO:0000313" key="9">
    <source>
        <dbReference type="EMBL" id="RKR73873.1"/>
    </source>
</evidence>
<dbReference type="GO" id="GO:0055085">
    <property type="term" value="P:transmembrane transport"/>
    <property type="evidence" value="ECO:0007669"/>
    <property type="project" value="InterPro"/>
</dbReference>
<dbReference type="Gene3D" id="1.10.3720.10">
    <property type="entry name" value="MetI-like"/>
    <property type="match status" value="1"/>
</dbReference>
<dbReference type="PANTHER" id="PTHR30177">
    <property type="entry name" value="GLYCINE BETAINE/L-PROLINE TRANSPORT SYSTEM PERMEASE PROTEIN PROW"/>
    <property type="match status" value="1"/>
</dbReference>
<feature type="transmembrane region" description="Helical" evidence="6">
    <location>
        <begin position="188"/>
        <end position="211"/>
    </location>
</feature>
<dbReference type="RefSeq" id="WP_121368687.1">
    <property type="nucleotide sequence ID" value="NZ_RBKS01000001.1"/>
</dbReference>
<feature type="transmembrane region" description="Helical" evidence="6">
    <location>
        <begin position="95"/>
        <end position="114"/>
    </location>
</feature>
<organism evidence="9 10">
    <name type="scientific">Frondihabitans australicus</name>
    <dbReference type="NCBI Taxonomy" id="386892"/>
    <lineage>
        <taxon>Bacteria</taxon>
        <taxon>Bacillati</taxon>
        <taxon>Actinomycetota</taxon>
        <taxon>Actinomycetes</taxon>
        <taxon>Micrococcales</taxon>
        <taxon>Microbacteriaceae</taxon>
        <taxon>Frondihabitans</taxon>
    </lineage>
</organism>
<evidence type="ECO:0000256" key="2">
    <source>
        <dbReference type="ARBA" id="ARBA00022448"/>
    </source>
</evidence>
<evidence type="ECO:0000313" key="10">
    <source>
        <dbReference type="Proteomes" id="UP000280008"/>
    </source>
</evidence>
<keyword evidence="3 6" id="KW-0812">Transmembrane</keyword>
<evidence type="ECO:0000256" key="5">
    <source>
        <dbReference type="ARBA" id="ARBA00023136"/>
    </source>
</evidence>
<dbReference type="GO" id="GO:0031460">
    <property type="term" value="P:glycine betaine transport"/>
    <property type="evidence" value="ECO:0007669"/>
    <property type="project" value="TreeGrafter"/>
</dbReference>
<feature type="transmembrane region" description="Helical" evidence="6">
    <location>
        <begin position="159"/>
        <end position="182"/>
    </location>
</feature>
<evidence type="ECO:0000256" key="1">
    <source>
        <dbReference type="ARBA" id="ARBA00004141"/>
    </source>
</evidence>
<dbReference type="Pfam" id="PF00528">
    <property type="entry name" value="BPD_transp_1"/>
    <property type="match status" value="1"/>
</dbReference>
<comment type="caution">
    <text evidence="9">The sequence shown here is derived from an EMBL/GenBank/DDBJ whole genome shotgun (WGS) entry which is preliminary data.</text>
</comment>
<accession>A0A495ICY7</accession>
<feature type="transmembrane region" description="Helical" evidence="6">
    <location>
        <begin position="34"/>
        <end position="55"/>
    </location>
</feature>